<feature type="domain" description="Choice-of-anchor A" evidence="4">
    <location>
        <begin position="469"/>
        <end position="556"/>
    </location>
</feature>
<dbReference type="Pfam" id="PF20597">
    <property type="entry name" value="pAdhesive_15"/>
    <property type="match status" value="1"/>
</dbReference>
<dbReference type="PROSITE" id="PS50297">
    <property type="entry name" value="ANK_REP_REGION"/>
    <property type="match status" value="1"/>
</dbReference>
<dbReference type="PROSITE" id="PS50088">
    <property type="entry name" value="ANK_REPEAT"/>
    <property type="match status" value="2"/>
</dbReference>
<feature type="repeat" description="ANK" evidence="3">
    <location>
        <begin position="303"/>
        <end position="335"/>
    </location>
</feature>
<keyword evidence="2 3" id="KW-0040">ANK repeat</keyword>
<sequence length="615" mass="65309">MARAPNPPKTVDVSKLMKKVDGLLDESPPQVDDAVPLLRQVLEVEPERLMALHSLSWALDASRRTDPYRWERELKAEHWKARDRVLALTRGTRSGGKLSDAQRARSLALSLWAEEVVRGVPTDAQLDAVEAALEEAEGLRPLPDHGRARRGLDAWRAVRQGPGKKGYPVLLAQVEESPEQRLFDVEDDAPECFSGLQGAFSDEGFVAWLRKQKPAARPKGKKAQELDAGVLFAAGQDAAPFFGPGFGGGRVARVLALRALGASLESRNEDGQGLLHLAAMVDDAPLVKALLGLGLSASAVDGESATPLHLAAEKGAVSCISVLVKGGAPVDALDENGRTALFNARSPEVAQALLDSGANPNAGAGWTPLLGAPRPSGGAKGTLDLQPLLSALAKQKASLLKAWYFEDKDVGAVERVLKSLWLQGVTSWDAVATGLQHETPWTVMAVVALARTVLPSDSQAKDFTGAPRFVLGDLALQGSVHLDGPLLVTGDLTVRGVLRNAGPEGLLVVGGSLRATGVDSDGEVVVGGDLEAQVVWGHHNDNSLRVGGKLKADVVIEDDHDVQARVKARHHFKNGEFDATSTVLKKVFVRAAFASGELEREALFDLLRAGKSVLG</sequence>
<dbReference type="InterPro" id="IPR002110">
    <property type="entry name" value="Ankyrin_rpt"/>
</dbReference>
<dbReference type="InterPro" id="IPR036770">
    <property type="entry name" value="Ankyrin_rpt-contain_sf"/>
</dbReference>
<evidence type="ECO:0000256" key="3">
    <source>
        <dbReference type="PROSITE-ProRule" id="PRU00023"/>
    </source>
</evidence>
<dbReference type="RefSeq" id="WP_272141670.1">
    <property type="nucleotide sequence ID" value="NZ_JAQNDM010000002.1"/>
</dbReference>
<reference evidence="5 6" key="1">
    <citation type="submission" date="2022-11" db="EMBL/GenBank/DDBJ databases">
        <title>Minimal conservation of predation-associated metabolite biosynthetic gene clusters underscores biosynthetic potential of Myxococcota including descriptions for ten novel species: Archangium lansinium sp. nov., Myxococcus landrumus sp. nov., Nannocystis bai.</title>
        <authorList>
            <person name="Ahearne A."/>
            <person name="Stevens C."/>
            <person name="Dowd S."/>
        </authorList>
    </citation>
    <scope>NUCLEOTIDE SEQUENCE [LARGE SCALE GENOMIC DNA]</scope>
    <source>
        <strain evidence="5 6">NCWAL01</strain>
    </source>
</reference>
<evidence type="ECO:0000313" key="6">
    <source>
        <dbReference type="Proteomes" id="UP001221838"/>
    </source>
</evidence>
<comment type="caution">
    <text evidence="5">The sequence shown here is derived from an EMBL/GenBank/DDBJ whole genome shotgun (WGS) entry which is preliminary data.</text>
</comment>
<name>A0ABT5DDC6_9BACT</name>
<evidence type="ECO:0000259" key="4">
    <source>
        <dbReference type="Pfam" id="PF20597"/>
    </source>
</evidence>
<gene>
    <name evidence="5" type="ORF">POL68_24670</name>
</gene>
<proteinExistence type="predicted"/>
<protein>
    <submittedName>
        <fullName evidence="5">Ankyrin repeat domain-containing protein</fullName>
    </submittedName>
</protein>
<keyword evidence="6" id="KW-1185">Reference proteome</keyword>
<dbReference type="Pfam" id="PF12796">
    <property type="entry name" value="Ank_2"/>
    <property type="match status" value="1"/>
</dbReference>
<evidence type="ECO:0000256" key="2">
    <source>
        <dbReference type="ARBA" id="ARBA00023043"/>
    </source>
</evidence>
<keyword evidence="1" id="KW-0677">Repeat</keyword>
<dbReference type="PANTHER" id="PTHR24171:SF9">
    <property type="entry name" value="ANKYRIN REPEAT DOMAIN-CONTAINING PROTEIN 39"/>
    <property type="match status" value="1"/>
</dbReference>
<dbReference type="SMART" id="SM00248">
    <property type="entry name" value="ANK"/>
    <property type="match status" value="3"/>
</dbReference>
<dbReference type="InterPro" id="IPR026588">
    <property type="entry name" value="Choice_anch_A"/>
</dbReference>
<feature type="repeat" description="ANK" evidence="3">
    <location>
        <begin position="270"/>
        <end position="302"/>
    </location>
</feature>
<evidence type="ECO:0000256" key="1">
    <source>
        <dbReference type="ARBA" id="ARBA00022737"/>
    </source>
</evidence>
<accession>A0ABT5DDC6</accession>
<dbReference type="PANTHER" id="PTHR24171">
    <property type="entry name" value="ANKYRIN REPEAT DOMAIN-CONTAINING PROTEIN 39-RELATED"/>
    <property type="match status" value="1"/>
</dbReference>
<organism evidence="5 6">
    <name type="scientific">Stigmatella ashevillensis</name>
    <dbReference type="NCBI Taxonomy" id="2995309"/>
    <lineage>
        <taxon>Bacteria</taxon>
        <taxon>Pseudomonadati</taxon>
        <taxon>Myxococcota</taxon>
        <taxon>Myxococcia</taxon>
        <taxon>Myxococcales</taxon>
        <taxon>Cystobacterineae</taxon>
        <taxon>Archangiaceae</taxon>
        <taxon>Stigmatella</taxon>
    </lineage>
</organism>
<dbReference type="EMBL" id="JAQNDM010000002">
    <property type="protein sequence ID" value="MDC0711685.1"/>
    <property type="molecule type" value="Genomic_DNA"/>
</dbReference>
<dbReference type="Proteomes" id="UP001221838">
    <property type="component" value="Unassembled WGS sequence"/>
</dbReference>
<dbReference type="SUPFAM" id="SSF48403">
    <property type="entry name" value="Ankyrin repeat"/>
    <property type="match status" value="1"/>
</dbReference>
<dbReference type="Gene3D" id="1.25.40.20">
    <property type="entry name" value="Ankyrin repeat-containing domain"/>
    <property type="match status" value="1"/>
</dbReference>
<evidence type="ECO:0000313" key="5">
    <source>
        <dbReference type="EMBL" id="MDC0711685.1"/>
    </source>
</evidence>